<accession>A0AB74J2L1</accession>
<organism evidence="20 21">
    <name type="scientific">Aureobasidium pullulans</name>
    <name type="common">Black yeast</name>
    <name type="synonym">Pullularia pullulans</name>
    <dbReference type="NCBI Taxonomy" id="5580"/>
    <lineage>
        <taxon>Eukaryota</taxon>
        <taxon>Fungi</taxon>
        <taxon>Dikarya</taxon>
        <taxon>Ascomycota</taxon>
        <taxon>Pezizomycotina</taxon>
        <taxon>Dothideomycetes</taxon>
        <taxon>Dothideomycetidae</taxon>
        <taxon>Dothideales</taxon>
        <taxon>Saccotheciaceae</taxon>
        <taxon>Aureobasidium</taxon>
    </lineage>
</organism>
<protein>
    <recommendedName>
        <fullName evidence="17">DASH complex subunit SPC34</fullName>
    </recommendedName>
    <alternativeName>
        <fullName evidence="18">Outer kinetochore protein SPC34</fullName>
    </alternativeName>
</protein>
<name>A0AB74J2L1_AURPU</name>
<evidence type="ECO:0000256" key="12">
    <source>
        <dbReference type="ARBA" id="ARBA00023054"/>
    </source>
</evidence>
<evidence type="ECO:0000256" key="17">
    <source>
        <dbReference type="ARBA" id="ARBA00044112"/>
    </source>
</evidence>
<dbReference type="GO" id="GO:0008608">
    <property type="term" value="P:attachment of spindle microtubules to kinetochore"/>
    <property type="evidence" value="ECO:0007669"/>
    <property type="project" value="InterPro"/>
</dbReference>
<dbReference type="EMBL" id="QZAM01000052">
    <property type="protein sequence ID" value="THW47072.1"/>
    <property type="molecule type" value="Genomic_DNA"/>
</dbReference>
<evidence type="ECO:0000313" key="20">
    <source>
        <dbReference type="EMBL" id="THW47072.1"/>
    </source>
</evidence>
<evidence type="ECO:0000256" key="18">
    <source>
        <dbReference type="ARBA" id="ARBA00044346"/>
    </source>
</evidence>
<evidence type="ECO:0000256" key="7">
    <source>
        <dbReference type="ARBA" id="ARBA00022618"/>
    </source>
</evidence>
<proteinExistence type="inferred from homology"/>
<dbReference type="Pfam" id="PF08657">
    <property type="entry name" value="DASH_Spc34"/>
    <property type="match status" value="2"/>
</dbReference>
<evidence type="ECO:0000256" key="15">
    <source>
        <dbReference type="ARBA" id="ARBA00023306"/>
    </source>
</evidence>
<evidence type="ECO:0000256" key="5">
    <source>
        <dbReference type="ARBA" id="ARBA00022454"/>
    </source>
</evidence>
<evidence type="ECO:0000256" key="8">
    <source>
        <dbReference type="ARBA" id="ARBA00022701"/>
    </source>
</evidence>
<comment type="subcellular location">
    <subcellularLocation>
        <location evidence="3">Chromosome</location>
        <location evidence="3">Centromere</location>
        <location evidence="3">Kinetochore</location>
    </subcellularLocation>
    <subcellularLocation>
        <location evidence="2">Cytoplasm</location>
        <location evidence="2">Cytoskeleton</location>
        <location evidence="2">Spindle</location>
    </subcellularLocation>
    <subcellularLocation>
        <location evidence="1">Nucleus</location>
    </subcellularLocation>
</comment>
<evidence type="ECO:0000256" key="11">
    <source>
        <dbReference type="ARBA" id="ARBA00022838"/>
    </source>
</evidence>
<evidence type="ECO:0000256" key="1">
    <source>
        <dbReference type="ARBA" id="ARBA00004123"/>
    </source>
</evidence>
<keyword evidence="15" id="KW-0131">Cell cycle</keyword>
<evidence type="ECO:0000313" key="21">
    <source>
        <dbReference type="Proteomes" id="UP000309076"/>
    </source>
</evidence>
<keyword evidence="13" id="KW-0206">Cytoskeleton</keyword>
<keyword evidence="14" id="KW-0539">Nucleus</keyword>
<keyword evidence="16" id="KW-0137">Centromere</keyword>
<dbReference type="GO" id="GO:0042729">
    <property type="term" value="C:DASH complex"/>
    <property type="evidence" value="ECO:0007669"/>
    <property type="project" value="InterPro"/>
</dbReference>
<dbReference type="InterPro" id="IPR013966">
    <property type="entry name" value="Spc34"/>
</dbReference>
<keyword evidence="6" id="KW-0963">Cytoplasm</keyword>
<sequence>MTSSLLSSHLDQIALCASSISDLPFSRPKQFTNALLTHHDITALIRDTEQHERALFSIAPPPVPSKSQIQQISSTFTTSASRSIVAPNTQRPPRRHTAVAAVLGGDLYRKTRSGHSGKQAKGDIDVELLLRGAEKLCRVYPIPGAFDRIGELRNRYAQLSANIAHYEERVAMQSAELDHLHQNHDDYDQDDYDDHDDHVEPTLHMSKEDLMNEEDEIRALEDKKRALQSRVTSMEKDIEAYGKSIQIGYRLESHQSIKTSDRSQYSMHDQSARRFARCSGPCLPSPYVRICHFWPSPATTPGVFRPVKMHSVFEIGIFVRREALDHDLHPPQAIHIEINVNNDDADVVAQTIFQLVEEICEYFKDDQNAYSSIFDTPEKRLLVAQKIYNGMKRVKVLPDYVDDNTETLIDILTNPDFCISDICKLRRVEITDVPDLIVNYLMVFSDFPDARDPEIYDGKSLQIGGTQGANKEKDLQVSLSVDGVLLLNTIVHFDALINAHHRGVRVEVTKFSIQGGGTQGANKEKDLQVSLSVDDVPLLNIIVHFDALINAHRCGLRVDVMCWKLSLGPQQSLHIVLNDRHLPVQANGSSEGIVGDTSSRPTSIFKDVLSNTEQIFGEVAIGGELSSLWVAVVMEIEHAVVDGLEQENCDLLGERNNIDVVVFQIANVVHVGLASFTSGLPVCA</sequence>
<evidence type="ECO:0000256" key="19">
    <source>
        <dbReference type="SAM" id="Coils"/>
    </source>
</evidence>
<feature type="coiled-coil region" evidence="19">
    <location>
        <begin position="149"/>
        <end position="237"/>
    </location>
</feature>
<keyword evidence="7" id="KW-0132">Cell division</keyword>
<evidence type="ECO:0000256" key="4">
    <source>
        <dbReference type="ARBA" id="ARBA00008491"/>
    </source>
</evidence>
<dbReference type="Proteomes" id="UP000309076">
    <property type="component" value="Unassembled WGS sequence"/>
</dbReference>
<dbReference type="GO" id="GO:0005876">
    <property type="term" value="C:spindle microtubule"/>
    <property type="evidence" value="ECO:0007669"/>
    <property type="project" value="InterPro"/>
</dbReference>
<evidence type="ECO:0000256" key="13">
    <source>
        <dbReference type="ARBA" id="ARBA00023212"/>
    </source>
</evidence>
<dbReference type="GO" id="GO:0051301">
    <property type="term" value="P:cell division"/>
    <property type="evidence" value="ECO:0007669"/>
    <property type="project" value="UniProtKB-KW"/>
</dbReference>
<evidence type="ECO:0000256" key="3">
    <source>
        <dbReference type="ARBA" id="ARBA00004629"/>
    </source>
</evidence>
<keyword evidence="9" id="KW-0498">Mitosis</keyword>
<keyword evidence="10" id="KW-0159">Chromosome partition</keyword>
<evidence type="ECO:0000256" key="6">
    <source>
        <dbReference type="ARBA" id="ARBA00022490"/>
    </source>
</evidence>
<evidence type="ECO:0000256" key="9">
    <source>
        <dbReference type="ARBA" id="ARBA00022776"/>
    </source>
</evidence>
<keyword evidence="8" id="KW-0493">Microtubule</keyword>
<gene>
    <name evidence="20" type="ORF">D6D21_03612</name>
</gene>
<dbReference type="AlphaFoldDB" id="A0AB74J2L1"/>
<evidence type="ECO:0000256" key="10">
    <source>
        <dbReference type="ARBA" id="ARBA00022829"/>
    </source>
</evidence>
<reference evidence="20 21" key="1">
    <citation type="submission" date="2018-10" db="EMBL/GenBank/DDBJ databases">
        <title>Fifty Aureobasidium pullulans genomes reveal a recombining polyextremotolerant generalist.</title>
        <authorList>
            <person name="Gostincar C."/>
            <person name="Turk M."/>
            <person name="Zajc J."/>
            <person name="Gunde-Cimerman N."/>
        </authorList>
    </citation>
    <scope>NUCLEOTIDE SEQUENCE [LARGE SCALE GENOMIC DNA]</scope>
    <source>
        <strain evidence="20 21">EXF-10796</strain>
    </source>
</reference>
<comment type="caution">
    <text evidence="20">The sequence shown here is derived from an EMBL/GenBank/DDBJ whole genome shotgun (WGS) entry which is preliminary data.</text>
</comment>
<evidence type="ECO:0000256" key="2">
    <source>
        <dbReference type="ARBA" id="ARBA00004186"/>
    </source>
</evidence>
<comment type="similarity">
    <text evidence="4">Belongs to the DASH complex SPC34 family.</text>
</comment>
<evidence type="ECO:0000256" key="16">
    <source>
        <dbReference type="ARBA" id="ARBA00023328"/>
    </source>
</evidence>
<keyword evidence="11" id="KW-0995">Kinetochore</keyword>
<keyword evidence="12 19" id="KW-0175">Coiled coil</keyword>
<evidence type="ECO:0000256" key="14">
    <source>
        <dbReference type="ARBA" id="ARBA00023242"/>
    </source>
</evidence>
<keyword evidence="5" id="KW-0158">Chromosome</keyword>